<feature type="transmembrane region" description="Helical" evidence="1">
    <location>
        <begin position="40"/>
        <end position="61"/>
    </location>
</feature>
<gene>
    <name evidence="2" type="ORF">ACFSR2_19050</name>
</gene>
<keyword evidence="1" id="KW-1133">Transmembrane helix</keyword>
<comment type="caution">
    <text evidence="2">The sequence shown here is derived from an EMBL/GenBank/DDBJ whole genome shotgun (WGS) entry which is preliminary data.</text>
</comment>
<keyword evidence="1" id="KW-0472">Membrane</keyword>
<feature type="transmembrane region" description="Helical" evidence="1">
    <location>
        <begin position="172"/>
        <end position="189"/>
    </location>
</feature>
<keyword evidence="1" id="KW-0812">Transmembrane</keyword>
<evidence type="ECO:0000313" key="3">
    <source>
        <dbReference type="Proteomes" id="UP001597510"/>
    </source>
</evidence>
<feature type="transmembrane region" description="Helical" evidence="1">
    <location>
        <begin position="9"/>
        <end position="28"/>
    </location>
</feature>
<dbReference type="EMBL" id="JBHULC010000027">
    <property type="protein sequence ID" value="MFD2523002.1"/>
    <property type="molecule type" value="Genomic_DNA"/>
</dbReference>
<evidence type="ECO:0000256" key="1">
    <source>
        <dbReference type="SAM" id="Phobius"/>
    </source>
</evidence>
<accession>A0ABW5JD82</accession>
<feature type="transmembrane region" description="Helical" evidence="1">
    <location>
        <begin position="201"/>
        <end position="221"/>
    </location>
</feature>
<feature type="transmembrane region" description="Helical" evidence="1">
    <location>
        <begin position="143"/>
        <end position="166"/>
    </location>
</feature>
<dbReference type="Proteomes" id="UP001597510">
    <property type="component" value="Unassembled WGS sequence"/>
</dbReference>
<evidence type="ECO:0000313" key="2">
    <source>
        <dbReference type="EMBL" id="MFD2523002.1"/>
    </source>
</evidence>
<protein>
    <recommendedName>
        <fullName evidence="4">DUF2306 domain-containing protein</fullName>
    </recommendedName>
</protein>
<organism evidence="2 3">
    <name type="scientific">Emticicia soli</name>
    <dbReference type="NCBI Taxonomy" id="2027878"/>
    <lineage>
        <taxon>Bacteria</taxon>
        <taxon>Pseudomonadati</taxon>
        <taxon>Bacteroidota</taxon>
        <taxon>Cytophagia</taxon>
        <taxon>Cytophagales</taxon>
        <taxon>Leadbetterellaceae</taxon>
        <taxon>Emticicia</taxon>
    </lineage>
</organism>
<feature type="transmembrane region" description="Helical" evidence="1">
    <location>
        <begin position="73"/>
        <end position="93"/>
    </location>
</feature>
<proteinExistence type="predicted"/>
<keyword evidence="3" id="KW-1185">Reference proteome</keyword>
<evidence type="ECO:0008006" key="4">
    <source>
        <dbReference type="Google" id="ProtNLM"/>
    </source>
</evidence>
<dbReference type="RefSeq" id="WP_340240144.1">
    <property type="nucleotide sequence ID" value="NZ_JBBEWC010000018.1"/>
</dbReference>
<reference evidence="3" key="1">
    <citation type="journal article" date="2019" name="Int. J. Syst. Evol. Microbiol.">
        <title>The Global Catalogue of Microorganisms (GCM) 10K type strain sequencing project: providing services to taxonomists for standard genome sequencing and annotation.</title>
        <authorList>
            <consortium name="The Broad Institute Genomics Platform"/>
            <consortium name="The Broad Institute Genome Sequencing Center for Infectious Disease"/>
            <person name="Wu L."/>
            <person name="Ma J."/>
        </authorList>
    </citation>
    <scope>NUCLEOTIDE SEQUENCE [LARGE SCALE GENOMIC DNA]</scope>
    <source>
        <strain evidence="3">KCTC 52344</strain>
    </source>
</reference>
<feature type="transmembrane region" description="Helical" evidence="1">
    <location>
        <begin position="113"/>
        <end position="131"/>
    </location>
</feature>
<name>A0ABW5JD82_9BACT</name>
<sequence length="234" mass="27020">MEKRLQNNIVYFFIAVLLISVLGFYPTYFKKFPAFEGLNIAHHVHGLLAILWILMLIAQAFLIRARKYALHRILGKSSYVLMFLLILSIYWVSRVGYYRNIQTMSEADTLAQLTNGIPDIFYLATLYVLGMAYKKRVDWHLRFFALSGLLILAPGLARYLGIFLALPNPLPIVLNLSTIAGIPLVWLFFDIRNKKSPVPILIFLLIFVIATYVLLSGYANWWQAMARWIVRNVF</sequence>